<proteinExistence type="predicted"/>
<reference evidence="2" key="2">
    <citation type="submission" date="2020-09" db="EMBL/GenBank/DDBJ databases">
        <authorList>
            <person name="Sun Q."/>
            <person name="Zhou Y."/>
        </authorList>
    </citation>
    <scope>NUCLEOTIDE SEQUENCE</scope>
    <source>
        <strain evidence="2">CGMCC 1.15179</strain>
    </source>
</reference>
<comment type="caution">
    <text evidence="2">The sequence shown here is derived from an EMBL/GenBank/DDBJ whole genome shotgun (WGS) entry which is preliminary data.</text>
</comment>
<dbReference type="EMBL" id="BMHQ01000004">
    <property type="protein sequence ID" value="GGE14610.1"/>
    <property type="molecule type" value="Genomic_DNA"/>
</dbReference>
<reference evidence="2" key="1">
    <citation type="journal article" date="2014" name="Int. J. Syst. Evol. Microbiol.">
        <title>Complete genome sequence of Corynebacterium casei LMG S-19264T (=DSM 44701T), isolated from a smear-ripened cheese.</title>
        <authorList>
            <consortium name="US DOE Joint Genome Institute (JGI-PGF)"/>
            <person name="Walter F."/>
            <person name="Albersmeier A."/>
            <person name="Kalinowski J."/>
            <person name="Ruckert C."/>
        </authorList>
    </citation>
    <scope>NUCLEOTIDE SEQUENCE</scope>
    <source>
        <strain evidence="2">CGMCC 1.15179</strain>
    </source>
</reference>
<feature type="compositionally biased region" description="Basic and acidic residues" evidence="1">
    <location>
        <begin position="47"/>
        <end position="58"/>
    </location>
</feature>
<keyword evidence="3" id="KW-1185">Reference proteome</keyword>
<gene>
    <name evidence="2" type="ORF">GCM10011571_15080</name>
</gene>
<evidence type="ECO:0000256" key="1">
    <source>
        <dbReference type="SAM" id="MobiDB-lite"/>
    </source>
</evidence>
<sequence>MAKGKSRDQLRSLIREMIQEELNKIMNEETEQVMRKDFHGEEWMEGLPVREEKEEKSLRQQQPEPGPPWAVFGEPRLAPDAGSEQATEKSVQRPWSPFDPDFDMEPPPFIPRRNREKE</sequence>
<dbReference type="Proteomes" id="UP000625210">
    <property type="component" value="Unassembled WGS sequence"/>
</dbReference>
<dbReference type="RefSeq" id="WP_188647270.1">
    <property type="nucleotide sequence ID" value="NZ_BMHQ01000004.1"/>
</dbReference>
<name>A0A8J2VIA1_9BACL</name>
<feature type="region of interest" description="Disordered" evidence="1">
    <location>
        <begin position="47"/>
        <end position="118"/>
    </location>
</feature>
<evidence type="ECO:0000313" key="2">
    <source>
        <dbReference type="EMBL" id="GGE14610.1"/>
    </source>
</evidence>
<accession>A0A8J2VIA1</accession>
<protein>
    <submittedName>
        <fullName evidence="2">Uncharacterized protein</fullName>
    </submittedName>
</protein>
<evidence type="ECO:0000313" key="3">
    <source>
        <dbReference type="Proteomes" id="UP000625210"/>
    </source>
</evidence>
<organism evidence="2 3">
    <name type="scientific">Marinithermofilum abyssi</name>
    <dbReference type="NCBI Taxonomy" id="1571185"/>
    <lineage>
        <taxon>Bacteria</taxon>
        <taxon>Bacillati</taxon>
        <taxon>Bacillota</taxon>
        <taxon>Bacilli</taxon>
        <taxon>Bacillales</taxon>
        <taxon>Thermoactinomycetaceae</taxon>
        <taxon>Marinithermofilum</taxon>
    </lineage>
</organism>
<dbReference type="AlphaFoldDB" id="A0A8J2VIA1"/>